<feature type="domain" description="PIK helical" evidence="9">
    <location>
        <begin position="1391"/>
        <end position="1579"/>
    </location>
</feature>
<dbReference type="SUPFAM" id="SSF56112">
    <property type="entry name" value="Protein kinase-like (PK-like)"/>
    <property type="match status" value="1"/>
</dbReference>
<keyword evidence="11" id="KW-1185">Reference proteome</keyword>
<evidence type="ECO:0000256" key="1">
    <source>
        <dbReference type="ARBA" id="ARBA00004287"/>
    </source>
</evidence>
<evidence type="ECO:0000313" key="11">
    <source>
        <dbReference type="Proteomes" id="UP000028999"/>
    </source>
</evidence>
<sequence length="1947" mass="215063">MEALTELCDIIAENPKQFSEKLAWICGRCPQTEWLLAESPRVSRSHLNAVLAVARIISKNPESTDNRAKSAVNDFLSAVPASFRRSFWPHSFPSQSISAFYCDFLSYLSSAADLSPDFATENSANSEASSAQSSPVSTNRYPSGKTEESSPGDGSTVSSKSSSSVVVNGGSIVWKTGVDQLSFGFSEGSGGSNPVFRQQVASFEDESIESLEKQEIAFRLITHILEKVKVDSKLQDQVRFIAKRQLQSMSAFLKSRKRDWNEQGPVLKTRVNAKLSVYQAVAKMKIKSLVSLETDGKTSKRLVLETLALLLDAADACLTSVWRKMKACEELFGSLLSGIAKIAVERGGQPLRVLLIRLKPLVLAVCAQPDQGALLESVFKTSCEIIESGWSKDRAPVDTFIMGLASSIRERNDYEEQVDREKQVPAVQLNVIRLLADLNVAVKKPEVADMILPLFIESLEEGDASAPSFLRLQLLDAVSRIATLGFEKSYRETVVLMTRSYLSKLSTVGSVESKTSAPEATTERIETLPAGFLTIANGLADTKLRSDYRHRLLSLCSDVGLAAESKSGGSGVDFLGPLLPAVAEICSDFDPTLDVEPSLLKLFRNLWFYIALFGLAPPILKAPTPAGKSTSNSANSGSMNAALQAVGGPYMWNTEWIIAVQRISQGTPPLVVSSVKWLEDELELNALHNPGSRRGNGNEKVASTQRLALSTALGGRVDVASMNTISGVKATYLLAVAFLEIIRFISNGGILNGDSSVSASRSAFSCVFEYLKTPNLTPAVSQCLTAIVHRSFETAVSWLEDRISLTGKDARNRELTTYAHACFLIKSMSQRDEHVRNISVNLLTQLRDKFPQVLWHSSCLDSLLFSVHDNTSSTVVNDPAWTAAVRSLYQKVVREWIIISLSYAPCTSQGLLQDKLCKANTWQRAQTTTDVVSLLSEIKIGTGKNEIWSGIRTANIPAVMAAAAAASGANLKVSESFNLEVLGTGVVSATVKCNHAGEIAGMRRLYNSIGGFQSGSAPSGFGGGLQRLISGAFSQAPQPEDDSFNEMLIARFVRLLQQFVNTAEKGGEVDKTQFRETCSQATALLLSNLGAESKTNVEGFSQLLRLLCWCPAYISTPDAMETGIFIWTWLVSAAPQLVSLVLAELVDAWIWTIDTKRGLFASDVRYSGPAAKLRPHLAPGEPEGSPESDPVDQIVAHRLWLGFLIDRFEVVRHNSTEQLLLLGRMLQRSTDLDWCFTRHPAAAGTFFSLMLLGLKFCSCQTQGNMQKFRSGLQLLEDRIYRTSLGWFAHQPEWYDVNIPNFCQSEALSVSVFVHFLSNELSDLSQSDSKGKPREIGNLIDVTDQYHPVWGEMDNYTVGKEKRKQLLLMLCQHEADRLDVWAQPISSKDSPYSRLKVSAEKWTEHAKTAFSVDPRIALSLASRFPANAGVKSEVTQLVQTHIVDLRTIPQALPYFVTPKNVEEDSALLQQLPHWAACSITQALEFLTPAYKGHPRVMAYVLRVLESYPPDRVTFFMPQLVQSLRYDEGRLVEGYLLRATQRSDIFAHILIWHLQGESVQETPKEGAIDKNASFQEILPQVRQHIIDGFSPSALDMFTREFDFFDKVTSISGVLFPLPKEERRAGIRRELEKIEMQGDDLYLPTAPSKLVRGIRVDSGIPLQSAAKVPIMITFNVIDRDGDHNDVKPQACIFKVGDDCRQDVLALQVISLLRDIFQAVGLNLYLFPYGVLPTGDERGIIEVVPNTRSRSQMGETTDGGLYEIFQQDYGPVGSATFETARENFLISSAGYAVASLLLQPKDRHNGNLLFDDVGRLVHIDFGFILETSPGGNMRFESAHFKLSHEMTQLLDPSGVMKSKTWHQFVSLCVKGYLAARRYMDGIISTVQMMLDSGLPCFSRGDPIGNLRKRFHPEMSEREAAHFMIHVCTDAYNKWTTAGYDLIQYLQQGIEK</sequence>
<dbReference type="InterPro" id="IPR045495">
    <property type="entry name" value="PI4K_N"/>
</dbReference>
<feature type="domain" description="PI3K/PI4K catalytic" evidence="8">
    <location>
        <begin position="1653"/>
        <end position="1931"/>
    </location>
</feature>
<dbReference type="PROSITE" id="PS50290">
    <property type="entry name" value="PI3_4_KINASE_3"/>
    <property type="match status" value="1"/>
</dbReference>
<dbReference type="InterPro" id="IPR015433">
    <property type="entry name" value="PI3/4_kinase"/>
</dbReference>
<dbReference type="GO" id="GO:0046854">
    <property type="term" value="P:phosphatidylinositol phosphate biosynthetic process"/>
    <property type="evidence" value="ECO:0000318"/>
    <property type="project" value="GO_Central"/>
</dbReference>
<comment type="similarity">
    <text evidence="2">Belongs to the PI3/PI4-kinase family. Type III PI4K subfamily.</text>
</comment>
<dbReference type="GO" id="GO:0048015">
    <property type="term" value="P:phosphatidylinositol-mediated signaling"/>
    <property type="evidence" value="ECO:0000318"/>
    <property type="project" value="GO_Central"/>
</dbReference>
<feature type="compositionally biased region" description="Low complexity" evidence="7">
    <location>
        <begin position="149"/>
        <end position="163"/>
    </location>
</feature>
<evidence type="ECO:0000256" key="2">
    <source>
        <dbReference type="ARBA" id="ARBA00006209"/>
    </source>
</evidence>
<dbReference type="Gramene" id="CDY48864">
    <property type="protein sequence ID" value="CDY48864"/>
    <property type="gene ID" value="GSBRNA2T00091913001"/>
</dbReference>
<keyword evidence="4" id="KW-0808">Transferase</keyword>
<dbReference type="EC" id="2.7.1.67" evidence="3"/>
<dbReference type="PaxDb" id="3708-A0A078IHI5"/>
<dbReference type="SUPFAM" id="SSF48371">
    <property type="entry name" value="ARM repeat"/>
    <property type="match status" value="2"/>
</dbReference>
<dbReference type="PROSITE" id="PS00915">
    <property type="entry name" value="PI3_4_KINASE_1"/>
    <property type="match status" value="1"/>
</dbReference>
<evidence type="ECO:0000256" key="4">
    <source>
        <dbReference type="ARBA" id="ARBA00022679"/>
    </source>
</evidence>
<protein>
    <recommendedName>
        <fullName evidence="3">1-phosphatidylinositol 4-kinase</fullName>
        <ecNumber evidence="3">2.7.1.67</ecNumber>
    </recommendedName>
</protein>
<dbReference type="GO" id="GO:0004430">
    <property type="term" value="F:1-phosphatidylinositol 4-kinase activity"/>
    <property type="evidence" value="ECO:0000318"/>
    <property type="project" value="GO_Central"/>
</dbReference>
<feature type="region of interest" description="Disordered" evidence="7">
    <location>
        <begin position="119"/>
        <end position="163"/>
    </location>
</feature>
<dbReference type="EMBL" id="LK032797">
    <property type="protein sequence ID" value="CDY48864.1"/>
    <property type="molecule type" value="Genomic_DNA"/>
</dbReference>
<dbReference type="Pfam" id="PF00454">
    <property type="entry name" value="PI3_PI4_kinase"/>
    <property type="match status" value="1"/>
</dbReference>
<reference evidence="10 11" key="1">
    <citation type="journal article" date="2014" name="Science">
        <title>Plant genetics. Early allopolyploid evolution in the post-Neolithic Brassica napus oilseed genome.</title>
        <authorList>
            <person name="Chalhoub B."/>
            <person name="Denoeud F."/>
            <person name="Liu S."/>
            <person name="Parkin I.A."/>
            <person name="Tang H."/>
            <person name="Wang X."/>
            <person name="Chiquet J."/>
            <person name="Belcram H."/>
            <person name="Tong C."/>
            <person name="Samans B."/>
            <person name="Correa M."/>
            <person name="Da Silva C."/>
            <person name="Just J."/>
            <person name="Falentin C."/>
            <person name="Koh C.S."/>
            <person name="Le Clainche I."/>
            <person name="Bernard M."/>
            <person name="Bento P."/>
            <person name="Noel B."/>
            <person name="Labadie K."/>
            <person name="Alberti A."/>
            <person name="Charles M."/>
            <person name="Arnaud D."/>
            <person name="Guo H."/>
            <person name="Daviaud C."/>
            <person name="Alamery S."/>
            <person name="Jabbari K."/>
            <person name="Zhao M."/>
            <person name="Edger P.P."/>
            <person name="Chelaifa H."/>
            <person name="Tack D."/>
            <person name="Lassalle G."/>
            <person name="Mestiri I."/>
            <person name="Schnel N."/>
            <person name="Le Paslier M.C."/>
            <person name="Fan G."/>
            <person name="Renault V."/>
            <person name="Bayer P.E."/>
            <person name="Golicz A.A."/>
            <person name="Manoli S."/>
            <person name="Lee T.H."/>
            <person name="Thi V.H."/>
            <person name="Chalabi S."/>
            <person name="Hu Q."/>
            <person name="Fan C."/>
            <person name="Tollenaere R."/>
            <person name="Lu Y."/>
            <person name="Battail C."/>
            <person name="Shen J."/>
            <person name="Sidebottom C.H."/>
            <person name="Wang X."/>
            <person name="Canaguier A."/>
            <person name="Chauveau A."/>
            <person name="Berard A."/>
            <person name="Deniot G."/>
            <person name="Guan M."/>
            <person name="Liu Z."/>
            <person name="Sun F."/>
            <person name="Lim Y.P."/>
            <person name="Lyons E."/>
            <person name="Town C.D."/>
            <person name="Bancroft I."/>
            <person name="Wang X."/>
            <person name="Meng J."/>
            <person name="Ma J."/>
            <person name="Pires J.C."/>
            <person name="King G.J."/>
            <person name="Brunel D."/>
            <person name="Delourme R."/>
            <person name="Renard M."/>
            <person name="Aury J.M."/>
            <person name="Adams K.L."/>
            <person name="Batley J."/>
            <person name="Snowdon R.J."/>
            <person name="Tost J."/>
            <person name="Edwards D."/>
            <person name="Zhou Y."/>
            <person name="Hua W."/>
            <person name="Sharpe A.G."/>
            <person name="Paterson A.H."/>
            <person name="Guan C."/>
            <person name="Wincker P."/>
        </authorList>
    </citation>
    <scope>NUCLEOTIDE SEQUENCE [LARGE SCALE GENOMIC DNA]</scope>
    <source>
        <strain evidence="11">cv. Darmor-bzh</strain>
    </source>
</reference>
<evidence type="ECO:0000259" key="9">
    <source>
        <dbReference type="PROSITE" id="PS51545"/>
    </source>
</evidence>
<organism evidence="10 11">
    <name type="scientific">Brassica napus</name>
    <name type="common">Rape</name>
    <dbReference type="NCBI Taxonomy" id="3708"/>
    <lineage>
        <taxon>Eukaryota</taxon>
        <taxon>Viridiplantae</taxon>
        <taxon>Streptophyta</taxon>
        <taxon>Embryophyta</taxon>
        <taxon>Tracheophyta</taxon>
        <taxon>Spermatophyta</taxon>
        <taxon>Magnoliopsida</taxon>
        <taxon>eudicotyledons</taxon>
        <taxon>Gunneridae</taxon>
        <taxon>Pentapetalae</taxon>
        <taxon>rosids</taxon>
        <taxon>malvids</taxon>
        <taxon>Brassicales</taxon>
        <taxon>Brassicaceae</taxon>
        <taxon>Brassiceae</taxon>
        <taxon>Brassica</taxon>
    </lineage>
</organism>
<dbReference type="GO" id="GO:0005737">
    <property type="term" value="C:cytoplasm"/>
    <property type="evidence" value="ECO:0000318"/>
    <property type="project" value="GO_Central"/>
</dbReference>
<keyword evidence="6" id="KW-0472">Membrane</keyword>
<dbReference type="Pfam" id="PF19274">
    <property type="entry name" value="PI4K_N"/>
    <property type="match status" value="1"/>
</dbReference>
<dbReference type="InterPro" id="IPR011009">
    <property type="entry name" value="Kinase-like_dom_sf"/>
</dbReference>
<dbReference type="Proteomes" id="UP000028999">
    <property type="component" value="Unassembled WGS sequence"/>
</dbReference>
<evidence type="ECO:0000256" key="5">
    <source>
        <dbReference type="ARBA" id="ARBA00022777"/>
    </source>
</evidence>
<dbReference type="Gene3D" id="3.30.1010.10">
    <property type="entry name" value="Phosphatidylinositol 3-kinase Catalytic Subunit, Chain A, domain 4"/>
    <property type="match status" value="1"/>
</dbReference>
<dbReference type="Gene3D" id="1.25.40.70">
    <property type="entry name" value="Phosphatidylinositol 3-kinase, accessory domain (PIK)"/>
    <property type="match status" value="1"/>
</dbReference>
<dbReference type="InterPro" id="IPR018936">
    <property type="entry name" value="PI3/4_kinase_CS"/>
</dbReference>
<dbReference type="InterPro" id="IPR016024">
    <property type="entry name" value="ARM-type_fold"/>
</dbReference>
<dbReference type="CDD" id="cd05167">
    <property type="entry name" value="PI4Kc_III_alpha"/>
    <property type="match status" value="1"/>
</dbReference>
<dbReference type="FunFam" id="1.25.40.70:FF:000013">
    <property type="entry name" value="Phosphatidylinositol 4-kinase alpha 1"/>
    <property type="match status" value="1"/>
</dbReference>
<evidence type="ECO:0000313" key="10">
    <source>
        <dbReference type="EMBL" id="CDY48864.1"/>
    </source>
</evidence>
<dbReference type="SMART" id="SM00145">
    <property type="entry name" value="PI3Ka"/>
    <property type="match status" value="1"/>
</dbReference>
<proteinExistence type="inferred from homology"/>
<dbReference type="InterPro" id="IPR001263">
    <property type="entry name" value="PI3K_accessory_dom"/>
</dbReference>
<dbReference type="PROSITE" id="PS51545">
    <property type="entry name" value="PIK_HELICAL"/>
    <property type="match status" value="1"/>
</dbReference>
<name>A0A078IHI5_BRANA</name>
<dbReference type="SMART" id="SM00146">
    <property type="entry name" value="PI3Kc"/>
    <property type="match status" value="1"/>
</dbReference>
<accession>A0A078IHI5</accession>
<gene>
    <name evidence="10" type="primary">BnaA06g03180D</name>
    <name evidence="10" type="ORF">GSBRNA2T00091913001</name>
</gene>
<dbReference type="FunFam" id="3.30.1010.10:FF:000012">
    <property type="entry name" value="Phosphatidylinositol 4-kinase alpha 1"/>
    <property type="match status" value="1"/>
</dbReference>
<dbReference type="PANTHER" id="PTHR10048">
    <property type="entry name" value="PHOSPHATIDYLINOSITOL KINASE"/>
    <property type="match status" value="1"/>
</dbReference>
<dbReference type="InterPro" id="IPR036940">
    <property type="entry name" value="PI3/4_kinase_cat_sf"/>
</dbReference>
<evidence type="ECO:0000256" key="7">
    <source>
        <dbReference type="SAM" id="MobiDB-lite"/>
    </source>
</evidence>
<feature type="compositionally biased region" description="Low complexity" evidence="7">
    <location>
        <begin position="122"/>
        <end position="139"/>
    </location>
</feature>
<dbReference type="PANTHER" id="PTHR10048:SF110">
    <property type="entry name" value="1-PHOSPHATIDYLINOSITOL 4-KINASE"/>
    <property type="match status" value="1"/>
</dbReference>
<dbReference type="GO" id="GO:0005886">
    <property type="term" value="C:plasma membrane"/>
    <property type="evidence" value="ECO:0000318"/>
    <property type="project" value="GO_Central"/>
</dbReference>
<evidence type="ECO:0000256" key="6">
    <source>
        <dbReference type="ARBA" id="ARBA00023136"/>
    </source>
</evidence>
<keyword evidence="5" id="KW-0418">Kinase</keyword>
<evidence type="ECO:0000259" key="8">
    <source>
        <dbReference type="PROSITE" id="PS50290"/>
    </source>
</evidence>
<dbReference type="InterPro" id="IPR042236">
    <property type="entry name" value="PI3K_accessory_sf"/>
</dbReference>
<dbReference type="Gene3D" id="1.10.1070.11">
    <property type="entry name" value="Phosphatidylinositol 3-/4-kinase, catalytic domain"/>
    <property type="match status" value="1"/>
</dbReference>
<dbReference type="STRING" id="3708.A0A078IHI5"/>
<evidence type="ECO:0000256" key="3">
    <source>
        <dbReference type="ARBA" id="ARBA00012169"/>
    </source>
</evidence>
<dbReference type="Pfam" id="PF00613">
    <property type="entry name" value="PI3Ka"/>
    <property type="match status" value="1"/>
</dbReference>
<dbReference type="InterPro" id="IPR000403">
    <property type="entry name" value="PI3/4_kinase_cat_dom"/>
</dbReference>
<dbReference type="FunFam" id="1.10.1070.11:FF:000012">
    <property type="entry name" value="Phosphatidylinositol 4-kinase alpha 1"/>
    <property type="match status" value="1"/>
</dbReference>
<comment type="subcellular location">
    <subcellularLocation>
        <location evidence="1">Membrane</location>
        <topology evidence="1">Peripheral membrane protein</topology>
        <orientation evidence="1">Cytoplasmic side</orientation>
    </subcellularLocation>
</comment>